<protein>
    <submittedName>
        <fullName evidence="1">Caps_synth</fullName>
    </submittedName>
</protein>
<dbReference type="InterPro" id="IPR008441">
    <property type="entry name" value="AfumC-like_glycosyl_Trfase"/>
</dbReference>
<dbReference type="Pfam" id="PF05704">
    <property type="entry name" value="Caps_synth"/>
    <property type="match status" value="1"/>
</dbReference>
<sequence length="59" mass="6896">YNWESHVYMPDAIKERINSGSLTKAAFSDVLRTCLLYEHGGFWIDSTCYMTKEFDQKVV</sequence>
<feature type="non-terminal residue" evidence="1">
    <location>
        <position position="1"/>
    </location>
</feature>
<organism evidence="1">
    <name type="scientific">uncultured Lactobacillus sp</name>
    <dbReference type="NCBI Taxonomy" id="153152"/>
    <lineage>
        <taxon>Bacteria</taxon>
        <taxon>Bacillati</taxon>
        <taxon>Bacillota</taxon>
        <taxon>Bacilli</taxon>
        <taxon>Lactobacillales</taxon>
        <taxon>Lactobacillaceae</taxon>
        <taxon>Lactobacillus</taxon>
        <taxon>environmental samples</taxon>
    </lineage>
</organism>
<name>A0A060BLM7_9LACO</name>
<dbReference type="Gene3D" id="3.90.550.20">
    <property type="match status" value="1"/>
</dbReference>
<reference evidence="1" key="1">
    <citation type="journal article" date="2013" name="Environ. Microbiol.">
        <title>Seasonally variable intestinal metagenomes of the red palm weevil (Rhynchophorus ferrugineus).</title>
        <authorList>
            <person name="Jia S."/>
            <person name="Zhang X."/>
            <person name="Zhang G."/>
            <person name="Yin A."/>
            <person name="Zhang S."/>
            <person name="Li F."/>
            <person name="Wang L."/>
            <person name="Zhao D."/>
            <person name="Yun Q."/>
            <person name="Tala"/>
            <person name="Wang J."/>
            <person name="Sun G."/>
            <person name="Baabdullah M."/>
            <person name="Yu X."/>
            <person name="Hu S."/>
            <person name="Al-Mssallem I.S."/>
            <person name="Yu J."/>
        </authorList>
    </citation>
    <scope>NUCLEOTIDE SEQUENCE</scope>
</reference>
<dbReference type="GO" id="GO:0016757">
    <property type="term" value="F:glycosyltransferase activity"/>
    <property type="evidence" value="ECO:0007669"/>
    <property type="project" value="InterPro"/>
</dbReference>
<accession>A0A060BLM7</accession>
<evidence type="ECO:0000313" key="1">
    <source>
        <dbReference type="EMBL" id="AIA85158.1"/>
    </source>
</evidence>
<dbReference type="AlphaFoldDB" id="A0A060BLM7"/>
<dbReference type="InterPro" id="IPR029044">
    <property type="entry name" value="Nucleotide-diphossugar_trans"/>
</dbReference>
<proteinExistence type="predicted"/>
<dbReference type="EMBL" id="KF117899">
    <property type="protein sequence ID" value="AIA85158.1"/>
    <property type="molecule type" value="Genomic_DNA"/>
</dbReference>
<dbReference type="SUPFAM" id="SSF53448">
    <property type="entry name" value="Nucleotide-diphospho-sugar transferases"/>
    <property type="match status" value="1"/>
</dbReference>